<proteinExistence type="predicted"/>
<name>A0AAE0C522_9CHLO</name>
<gene>
    <name evidence="4" type="ORF">CYMTET_42838</name>
</gene>
<dbReference type="AlphaFoldDB" id="A0AAE0C522"/>
<sequence>MHITFANIMGKVVSVVILSPKIVNVALVEGMALPVINVVVATMLDSLPSCFFLVYSLAMMSSVNDRSVHNTHNHLVTRSPGDGAPLTRHQAWELISRDSHPTEAQARGMEADTTDEAAVLPEVESCHVSTAQRPPQDREEVAGNSVAKDCPRTTSQVAEVDRDRQMAGEIFWRSIPRLGVLDGEAWGKLLEEICIEVLPPGGQICEEGEVMQSAFAVLRGNVEESTRDGGACLNELTVGSCFGQGSLWWNGGKGEPTAKGVVTAGREGAVCGKIPGRSFRRQLRDQILRFARPTVPGIGRLPPAEQSKLCTRMGLRMFDAGATIISQGEEARYLYIILIGQVRVSMTFSTDNTSGPEGGAIGTGGTMAAQTVEEAVGGDQDVILRVLGRGACFGERALLGDQLRSATVTADCLTFVVSLSRTVYLASGGLPTSAGDATPGLAAPAASPDSLLHEDALNRTRSDSLTEKWQESLARSDALHEILFSDIKFQGGHIGPHCALGHGSFGFVYLGTWMGAPVAVKMLHEGHM</sequence>
<comment type="caution">
    <text evidence="4">The sequence shown here is derived from an EMBL/GenBank/DDBJ whole genome shotgun (WGS) entry which is preliminary data.</text>
</comment>
<keyword evidence="1" id="KW-0547">Nucleotide-binding</keyword>
<dbReference type="PANTHER" id="PTHR23011">
    <property type="entry name" value="CYCLIC NUCLEOTIDE-BINDING DOMAIN CONTAINING PROTEIN"/>
    <property type="match status" value="1"/>
</dbReference>
<dbReference type="InterPro" id="IPR011009">
    <property type="entry name" value="Kinase-like_dom_sf"/>
</dbReference>
<protein>
    <recommendedName>
        <fullName evidence="3">Cyclic nucleotide-binding domain-containing protein</fullName>
    </recommendedName>
</protein>
<keyword evidence="5" id="KW-1185">Reference proteome</keyword>
<dbReference type="Gene3D" id="3.30.200.20">
    <property type="entry name" value="Phosphorylase Kinase, domain 1"/>
    <property type="match status" value="1"/>
</dbReference>
<evidence type="ECO:0000256" key="1">
    <source>
        <dbReference type="PROSITE-ProRule" id="PRU10141"/>
    </source>
</evidence>
<dbReference type="Gene3D" id="2.60.120.10">
    <property type="entry name" value="Jelly Rolls"/>
    <property type="match status" value="2"/>
</dbReference>
<evidence type="ECO:0000259" key="3">
    <source>
        <dbReference type="PROSITE" id="PS50042"/>
    </source>
</evidence>
<dbReference type="CDD" id="cd00038">
    <property type="entry name" value="CAP_ED"/>
    <property type="match status" value="1"/>
</dbReference>
<dbReference type="SUPFAM" id="SSF56112">
    <property type="entry name" value="Protein kinase-like (PK-like)"/>
    <property type="match status" value="1"/>
</dbReference>
<dbReference type="InterPro" id="IPR000595">
    <property type="entry name" value="cNMP-bd_dom"/>
</dbReference>
<evidence type="ECO:0000313" key="4">
    <source>
        <dbReference type="EMBL" id="KAK3247670.1"/>
    </source>
</evidence>
<organism evidence="4 5">
    <name type="scientific">Cymbomonas tetramitiformis</name>
    <dbReference type="NCBI Taxonomy" id="36881"/>
    <lineage>
        <taxon>Eukaryota</taxon>
        <taxon>Viridiplantae</taxon>
        <taxon>Chlorophyta</taxon>
        <taxon>Pyramimonadophyceae</taxon>
        <taxon>Pyramimonadales</taxon>
        <taxon>Pyramimonadaceae</taxon>
        <taxon>Cymbomonas</taxon>
    </lineage>
</organism>
<dbReference type="PROSITE" id="PS00888">
    <property type="entry name" value="CNMP_BINDING_1"/>
    <property type="match status" value="1"/>
</dbReference>
<dbReference type="Pfam" id="PF00027">
    <property type="entry name" value="cNMP_binding"/>
    <property type="match status" value="1"/>
</dbReference>
<dbReference type="InterPro" id="IPR017441">
    <property type="entry name" value="Protein_kinase_ATP_BS"/>
</dbReference>
<evidence type="ECO:0000256" key="2">
    <source>
        <dbReference type="SAM" id="MobiDB-lite"/>
    </source>
</evidence>
<dbReference type="InterPro" id="IPR018490">
    <property type="entry name" value="cNMP-bd_dom_sf"/>
</dbReference>
<dbReference type="PROSITE" id="PS00889">
    <property type="entry name" value="CNMP_BINDING_2"/>
    <property type="match status" value="1"/>
</dbReference>
<dbReference type="Proteomes" id="UP001190700">
    <property type="component" value="Unassembled WGS sequence"/>
</dbReference>
<dbReference type="SUPFAM" id="SSF51206">
    <property type="entry name" value="cAMP-binding domain-like"/>
    <property type="match status" value="2"/>
</dbReference>
<accession>A0AAE0C522</accession>
<feature type="binding site" evidence="1">
    <location>
        <position position="521"/>
    </location>
    <ligand>
        <name>ATP</name>
        <dbReference type="ChEBI" id="CHEBI:30616"/>
    </ligand>
</feature>
<dbReference type="GO" id="GO:0005524">
    <property type="term" value="F:ATP binding"/>
    <property type="evidence" value="ECO:0007669"/>
    <property type="project" value="UniProtKB-UniRule"/>
</dbReference>
<dbReference type="InterPro" id="IPR018488">
    <property type="entry name" value="cNMP-bd_CS"/>
</dbReference>
<evidence type="ECO:0000313" key="5">
    <source>
        <dbReference type="Proteomes" id="UP001190700"/>
    </source>
</evidence>
<feature type="region of interest" description="Disordered" evidence="2">
    <location>
        <begin position="127"/>
        <end position="156"/>
    </location>
</feature>
<keyword evidence="1" id="KW-0067">ATP-binding</keyword>
<feature type="domain" description="Cyclic nucleotide-binding" evidence="3">
    <location>
        <begin position="297"/>
        <end position="424"/>
    </location>
</feature>
<dbReference type="PROSITE" id="PS00107">
    <property type="entry name" value="PROTEIN_KINASE_ATP"/>
    <property type="match status" value="1"/>
</dbReference>
<feature type="domain" description="Cyclic nucleotide-binding" evidence="3">
    <location>
        <begin position="177"/>
        <end position="283"/>
    </location>
</feature>
<dbReference type="PROSITE" id="PS50042">
    <property type="entry name" value="CNMP_BINDING_3"/>
    <property type="match status" value="2"/>
</dbReference>
<dbReference type="SMART" id="SM00100">
    <property type="entry name" value="cNMP"/>
    <property type="match status" value="2"/>
</dbReference>
<reference evidence="4 5" key="1">
    <citation type="journal article" date="2015" name="Genome Biol. Evol.">
        <title>Comparative Genomics of a Bacterivorous Green Alga Reveals Evolutionary Causalities and Consequences of Phago-Mixotrophic Mode of Nutrition.</title>
        <authorList>
            <person name="Burns J.A."/>
            <person name="Paasch A."/>
            <person name="Narechania A."/>
            <person name="Kim E."/>
        </authorList>
    </citation>
    <scope>NUCLEOTIDE SEQUENCE [LARGE SCALE GENOMIC DNA]</scope>
    <source>
        <strain evidence="4 5">PLY_AMNH</strain>
    </source>
</reference>
<dbReference type="InterPro" id="IPR014710">
    <property type="entry name" value="RmlC-like_jellyroll"/>
</dbReference>
<dbReference type="PANTHER" id="PTHR23011:SF28">
    <property type="entry name" value="CYCLIC NUCLEOTIDE-BINDING DOMAIN CONTAINING PROTEIN"/>
    <property type="match status" value="1"/>
</dbReference>
<dbReference type="EMBL" id="LGRX02028753">
    <property type="protein sequence ID" value="KAK3247670.1"/>
    <property type="molecule type" value="Genomic_DNA"/>
</dbReference>